<dbReference type="PANTHER" id="PTHR34216:SF7">
    <property type="entry name" value="POLY-BETA-1,6-N-ACETYL-D-GLUCOSAMINE N-DEACETYLASE"/>
    <property type="match status" value="1"/>
</dbReference>
<reference evidence="7 8" key="1">
    <citation type="journal article" date="2011" name="J. Bacteriol.">
        <title>Complete genome sequence of Polymorphum gilvum SL003B-26A1T, a crude oil-degrading bacterium from oil-polluted saline soil.</title>
        <authorList>
            <person name="Li S.G."/>
            <person name="Tang Y.Q."/>
            <person name="Nie Y."/>
            <person name="Cai M."/>
            <person name="Wu X.L."/>
        </authorList>
    </citation>
    <scope>NUCLEOTIDE SEQUENCE [LARGE SCALE GENOMIC DNA]</scope>
    <source>
        <strain evidence="8">LMG 25793 / CGMCC 1.9160 / SL003B-26A1</strain>
    </source>
</reference>
<evidence type="ECO:0000313" key="7">
    <source>
        <dbReference type="EMBL" id="ADZ70364.1"/>
    </source>
</evidence>
<dbReference type="GO" id="GO:0016810">
    <property type="term" value="F:hydrolase activity, acting on carbon-nitrogen (but not peptide) bonds"/>
    <property type="evidence" value="ECO:0007669"/>
    <property type="project" value="InterPro"/>
</dbReference>
<dbReference type="Pfam" id="PF01522">
    <property type="entry name" value="Polysacc_deac_1"/>
    <property type="match status" value="1"/>
</dbReference>
<evidence type="ECO:0000256" key="1">
    <source>
        <dbReference type="ARBA" id="ARBA00003236"/>
    </source>
</evidence>
<evidence type="ECO:0000256" key="5">
    <source>
        <dbReference type="ARBA" id="ARBA00032976"/>
    </source>
</evidence>
<feature type="domain" description="NodB homology" evidence="6">
    <location>
        <begin position="93"/>
        <end position="366"/>
    </location>
</feature>
<gene>
    <name evidence="7" type="ordered locus">SL003B_1938</name>
</gene>
<dbReference type="HOGENOM" id="CLU_030024_1_2_5"/>
<evidence type="ECO:0000256" key="4">
    <source>
        <dbReference type="ARBA" id="ARBA00022729"/>
    </source>
</evidence>
<keyword evidence="8" id="KW-1185">Reference proteome</keyword>
<dbReference type="PANTHER" id="PTHR34216">
    <property type="match status" value="1"/>
</dbReference>
<dbReference type="OrthoDB" id="9782872at2"/>
<dbReference type="PATRIC" id="fig|991905.3.peg.1987"/>
<organism evidence="7 8">
    <name type="scientific">Polymorphum gilvum (strain LMG 25793 / CGMCC 1.9160 / SL003B-26A1)</name>
    <dbReference type="NCBI Taxonomy" id="991905"/>
    <lineage>
        <taxon>Bacteria</taxon>
        <taxon>Pseudomonadati</taxon>
        <taxon>Pseudomonadota</taxon>
        <taxon>Alphaproteobacteria</taxon>
        <taxon>Rhodobacterales</taxon>
        <taxon>Paracoccaceae</taxon>
        <taxon>Polymorphum</taxon>
    </lineage>
</organism>
<dbReference type="InterPro" id="IPR002509">
    <property type="entry name" value="NODB_dom"/>
</dbReference>
<accession>F2IWN9</accession>
<dbReference type="KEGG" id="pgv:SL003B_1938"/>
<evidence type="ECO:0000256" key="2">
    <source>
        <dbReference type="ARBA" id="ARBA00010973"/>
    </source>
</evidence>
<dbReference type="STRING" id="991905.SL003B_1938"/>
<evidence type="ECO:0000256" key="3">
    <source>
        <dbReference type="ARBA" id="ARBA00020071"/>
    </source>
</evidence>
<name>F2IWN9_POLGS</name>
<dbReference type="eggNOG" id="COG0726">
    <property type="taxonomic scope" value="Bacteria"/>
</dbReference>
<dbReference type="CDD" id="cd10968">
    <property type="entry name" value="CE4_Mlr8448_like_5s"/>
    <property type="match status" value="1"/>
</dbReference>
<comment type="function">
    <text evidence="1">Is involved in generating a small heat-stable compound (Nod), an acylated oligomer of N-acetylglucosamine, that stimulates mitosis in various plant protoplasts.</text>
</comment>
<comment type="similarity">
    <text evidence="2">Belongs to the polysaccharide deacetylase family.</text>
</comment>
<dbReference type="Proteomes" id="UP000008130">
    <property type="component" value="Chromosome"/>
</dbReference>
<dbReference type="RefSeq" id="WP_013652682.1">
    <property type="nucleotide sequence ID" value="NC_015259.1"/>
</dbReference>
<dbReference type="InterPro" id="IPR011330">
    <property type="entry name" value="Glyco_hydro/deAcase_b/a-brl"/>
</dbReference>
<dbReference type="SUPFAM" id="SSF88713">
    <property type="entry name" value="Glycoside hydrolase/deacetylase"/>
    <property type="match status" value="1"/>
</dbReference>
<sequence length="366" mass="40530">MGNRRRLFENGFRLLQRSGLSRAMAPFTQGCGIVFMLHRVCAPRPEGFQPNRHLEICPDFLKTVVARVRDQGYRIVPLGEAVDLLKTGYGDQRYAVLTFDDGYRDNLTVAHPVLKELGAPFTVFVTSGLIDRSTELWWVALERLIAANRSLDLVGTGAGDGIACASDAEKEACFCRLTHWLTHEVSEDEQRAIVRHLCERHGLDLAALADELMMDWDELRRLAGDPLVTIGAHTHGHYALAQLDETAARADMAAGIRRLEQELGRKPRYFAYPYGNDKAAGPREAALASELGFQAAVTTVPGVLKSVHARDLMLLPRVSLNGYFQDAYMVDQYLTGAPFALYRTAKRLQAGLGLRSLACGAFPSTR</sequence>
<evidence type="ECO:0000313" key="8">
    <source>
        <dbReference type="Proteomes" id="UP000008130"/>
    </source>
</evidence>
<keyword evidence="4" id="KW-0732">Signal</keyword>
<dbReference type="AlphaFoldDB" id="F2IWN9"/>
<evidence type="ECO:0000259" key="6">
    <source>
        <dbReference type="PROSITE" id="PS51677"/>
    </source>
</evidence>
<dbReference type="PROSITE" id="PS51677">
    <property type="entry name" value="NODB"/>
    <property type="match status" value="1"/>
</dbReference>
<dbReference type="GO" id="GO:0005975">
    <property type="term" value="P:carbohydrate metabolic process"/>
    <property type="evidence" value="ECO:0007669"/>
    <property type="project" value="InterPro"/>
</dbReference>
<dbReference type="InterPro" id="IPR051398">
    <property type="entry name" value="Polysacch_Deacetylase"/>
</dbReference>
<dbReference type="EMBL" id="CP002568">
    <property type="protein sequence ID" value="ADZ70364.1"/>
    <property type="molecule type" value="Genomic_DNA"/>
</dbReference>
<dbReference type="Gene3D" id="3.20.20.370">
    <property type="entry name" value="Glycoside hydrolase/deacetylase"/>
    <property type="match status" value="1"/>
</dbReference>
<protein>
    <recommendedName>
        <fullName evidence="3">Chitooligosaccharide deacetylase</fullName>
    </recommendedName>
    <alternativeName>
        <fullName evidence="5">Nodulation protein B</fullName>
    </alternativeName>
</protein>
<proteinExistence type="inferred from homology"/>